<dbReference type="Gramene" id="mRNA:HanXRQr2_Chr03g0093061">
    <property type="protein sequence ID" value="mRNA:HanXRQr2_Chr03g0093061"/>
    <property type="gene ID" value="HanXRQr2_Chr03g0093061"/>
</dbReference>
<reference evidence="1" key="1">
    <citation type="journal article" date="2017" name="Nature">
        <title>The sunflower genome provides insights into oil metabolism, flowering and Asterid evolution.</title>
        <authorList>
            <person name="Badouin H."/>
            <person name="Gouzy J."/>
            <person name="Grassa C.J."/>
            <person name="Murat F."/>
            <person name="Staton S.E."/>
            <person name="Cottret L."/>
            <person name="Lelandais-Briere C."/>
            <person name="Owens G.L."/>
            <person name="Carrere S."/>
            <person name="Mayjonade B."/>
            <person name="Legrand L."/>
            <person name="Gill N."/>
            <person name="Kane N.C."/>
            <person name="Bowers J.E."/>
            <person name="Hubner S."/>
            <person name="Bellec A."/>
            <person name="Berard A."/>
            <person name="Berges H."/>
            <person name="Blanchet N."/>
            <person name="Boniface M.C."/>
            <person name="Brunel D."/>
            <person name="Catrice O."/>
            <person name="Chaidir N."/>
            <person name="Claudel C."/>
            <person name="Donnadieu C."/>
            <person name="Faraut T."/>
            <person name="Fievet G."/>
            <person name="Helmstetter N."/>
            <person name="King M."/>
            <person name="Knapp S.J."/>
            <person name="Lai Z."/>
            <person name="Le Paslier M.C."/>
            <person name="Lippi Y."/>
            <person name="Lorenzon L."/>
            <person name="Mandel J.R."/>
            <person name="Marage G."/>
            <person name="Marchand G."/>
            <person name="Marquand E."/>
            <person name="Bret-Mestries E."/>
            <person name="Morien E."/>
            <person name="Nambeesan S."/>
            <person name="Nguyen T."/>
            <person name="Pegot-Espagnet P."/>
            <person name="Pouilly N."/>
            <person name="Raftis F."/>
            <person name="Sallet E."/>
            <person name="Schiex T."/>
            <person name="Thomas J."/>
            <person name="Vandecasteele C."/>
            <person name="Vares D."/>
            <person name="Vear F."/>
            <person name="Vautrin S."/>
            <person name="Crespi M."/>
            <person name="Mangin B."/>
            <person name="Burke J.M."/>
            <person name="Salse J."/>
            <person name="Munos S."/>
            <person name="Vincourt P."/>
            <person name="Rieseberg L.H."/>
            <person name="Langlade N.B."/>
        </authorList>
    </citation>
    <scope>NUCLEOTIDE SEQUENCE</scope>
    <source>
        <tissue evidence="1">Leaves</tissue>
    </source>
</reference>
<dbReference type="EMBL" id="MNCJ02000318">
    <property type="protein sequence ID" value="KAF5812997.1"/>
    <property type="molecule type" value="Genomic_DNA"/>
</dbReference>
<reference evidence="1" key="2">
    <citation type="submission" date="2020-06" db="EMBL/GenBank/DDBJ databases">
        <title>Helianthus annuus Genome sequencing and assembly Release 2.</title>
        <authorList>
            <person name="Gouzy J."/>
            <person name="Langlade N."/>
            <person name="Munos S."/>
        </authorList>
    </citation>
    <scope>NUCLEOTIDE SEQUENCE</scope>
    <source>
        <tissue evidence="1">Leaves</tissue>
    </source>
</reference>
<protein>
    <submittedName>
        <fullName evidence="1">Uncharacterized protein</fullName>
    </submittedName>
</protein>
<name>A0A9K3JE48_HELAN</name>
<sequence>MSSYWDDNYVFGSYSGDSWVPESVPSGIPDSSDQEDVVSSIQGKQNIPFPDLNTQPLVVETSPVEDSYHAGEPSYPAHQGYPDYGYGCEYSYVQQHYPGGYGGDGGHQQFIFPSGP</sequence>
<evidence type="ECO:0000313" key="1">
    <source>
        <dbReference type="EMBL" id="KAF5812997.1"/>
    </source>
</evidence>
<dbReference type="Proteomes" id="UP000215914">
    <property type="component" value="Unassembled WGS sequence"/>
</dbReference>
<dbReference type="AlphaFoldDB" id="A0A9K3JE48"/>
<keyword evidence="2" id="KW-1185">Reference proteome</keyword>
<gene>
    <name evidence="1" type="ORF">HanXRQr2_Chr03g0093061</name>
</gene>
<comment type="caution">
    <text evidence="1">The sequence shown here is derived from an EMBL/GenBank/DDBJ whole genome shotgun (WGS) entry which is preliminary data.</text>
</comment>
<accession>A0A9K3JE48</accession>
<organism evidence="1 2">
    <name type="scientific">Helianthus annuus</name>
    <name type="common">Common sunflower</name>
    <dbReference type="NCBI Taxonomy" id="4232"/>
    <lineage>
        <taxon>Eukaryota</taxon>
        <taxon>Viridiplantae</taxon>
        <taxon>Streptophyta</taxon>
        <taxon>Embryophyta</taxon>
        <taxon>Tracheophyta</taxon>
        <taxon>Spermatophyta</taxon>
        <taxon>Magnoliopsida</taxon>
        <taxon>eudicotyledons</taxon>
        <taxon>Gunneridae</taxon>
        <taxon>Pentapetalae</taxon>
        <taxon>asterids</taxon>
        <taxon>campanulids</taxon>
        <taxon>Asterales</taxon>
        <taxon>Asteraceae</taxon>
        <taxon>Asteroideae</taxon>
        <taxon>Heliantheae alliance</taxon>
        <taxon>Heliantheae</taxon>
        <taxon>Helianthus</taxon>
    </lineage>
</organism>
<proteinExistence type="predicted"/>
<evidence type="ECO:0000313" key="2">
    <source>
        <dbReference type="Proteomes" id="UP000215914"/>
    </source>
</evidence>